<reference evidence="8" key="1">
    <citation type="submission" date="2023-06" db="EMBL/GenBank/DDBJ databases">
        <title>Survivors Of The Sea: Transcriptome response of Skeletonema marinoi to long-term dormancy.</title>
        <authorList>
            <person name="Pinder M.I.M."/>
            <person name="Kourtchenko O."/>
            <person name="Robertson E.K."/>
            <person name="Larsson T."/>
            <person name="Maumus F."/>
            <person name="Osuna-Cruz C.M."/>
            <person name="Vancaester E."/>
            <person name="Stenow R."/>
            <person name="Vandepoele K."/>
            <person name="Ploug H."/>
            <person name="Bruchert V."/>
            <person name="Godhe A."/>
            <person name="Topel M."/>
        </authorList>
    </citation>
    <scope>NUCLEOTIDE SEQUENCE</scope>
    <source>
        <strain evidence="8">R05AC</strain>
    </source>
</reference>
<keyword evidence="9" id="KW-1185">Reference proteome</keyword>
<protein>
    <recommendedName>
        <fullName evidence="6">Trafficking protein particle complex subunit</fullName>
    </recommendedName>
</protein>
<dbReference type="GO" id="GO:0006888">
    <property type="term" value="P:endoplasmic reticulum to Golgi vesicle-mediated transport"/>
    <property type="evidence" value="ECO:0007669"/>
    <property type="project" value="UniProtKB-UniRule"/>
</dbReference>
<evidence type="ECO:0000313" key="8">
    <source>
        <dbReference type="EMBL" id="KAK1743794.1"/>
    </source>
</evidence>
<dbReference type="PANTHER" id="PTHR23249">
    <property type="entry name" value="TRAFFICKING PROTEIN PARTICLE COMPLEX SUBUNIT"/>
    <property type="match status" value="1"/>
</dbReference>
<dbReference type="GO" id="GO:0005783">
    <property type="term" value="C:endoplasmic reticulum"/>
    <property type="evidence" value="ECO:0007669"/>
    <property type="project" value="UniProtKB-SubCell"/>
</dbReference>
<dbReference type="PANTHER" id="PTHR23249:SF16">
    <property type="entry name" value="TRAFFICKING PROTEIN PARTICLE COMPLEX SUBUNIT 1"/>
    <property type="match status" value="1"/>
</dbReference>
<keyword evidence="7" id="KW-0812">Transmembrane</keyword>
<dbReference type="Pfam" id="PF04099">
    <property type="entry name" value="Sybindin"/>
    <property type="match status" value="1"/>
</dbReference>
<dbReference type="SUPFAM" id="SSF64356">
    <property type="entry name" value="SNARE-like"/>
    <property type="match status" value="1"/>
</dbReference>
<evidence type="ECO:0000256" key="5">
    <source>
        <dbReference type="ARBA" id="ARBA00038167"/>
    </source>
</evidence>
<evidence type="ECO:0000256" key="4">
    <source>
        <dbReference type="ARBA" id="ARBA00023034"/>
    </source>
</evidence>
<dbReference type="Gene3D" id="3.30.450.70">
    <property type="match status" value="1"/>
</dbReference>
<feature type="non-terminal residue" evidence="8">
    <location>
        <position position="1"/>
    </location>
</feature>
<keyword evidence="3 6" id="KW-0931">ER-Golgi transport</keyword>
<dbReference type="InterPro" id="IPR011012">
    <property type="entry name" value="Longin-like_dom_sf"/>
</dbReference>
<dbReference type="GO" id="GO:0030008">
    <property type="term" value="C:TRAPP complex"/>
    <property type="evidence" value="ECO:0007669"/>
    <property type="project" value="UniProtKB-UniRule"/>
</dbReference>
<organism evidence="8 9">
    <name type="scientific">Skeletonema marinoi</name>
    <dbReference type="NCBI Taxonomy" id="267567"/>
    <lineage>
        <taxon>Eukaryota</taxon>
        <taxon>Sar</taxon>
        <taxon>Stramenopiles</taxon>
        <taxon>Ochrophyta</taxon>
        <taxon>Bacillariophyta</taxon>
        <taxon>Coscinodiscophyceae</taxon>
        <taxon>Thalassiosirophycidae</taxon>
        <taxon>Thalassiosirales</taxon>
        <taxon>Skeletonemataceae</taxon>
        <taxon>Skeletonema</taxon>
        <taxon>Skeletonema marinoi-dohrnii complex</taxon>
    </lineage>
</organism>
<comment type="caution">
    <text evidence="8">The sequence shown here is derived from an EMBL/GenBank/DDBJ whole genome shotgun (WGS) entry which is preliminary data.</text>
</comment>
<proteinExistence type="inferred from homology"/>
<keyword evidence="2 6" id="KW-0256">Endoplasmic reticulum</keyword>
<keyword evidence="7" id="KW-1133">Transmembrane helix</keyword>
<evidence type="ECO:0000256" key="3">
    <source>
        <dbReference type="ARBA" id="ARBA00022892"/>
    </source>
</evidence>
<keyword evidence="1 6" id="KW-0813">Transport</keyword>
<keyword evidence="4 6" id="KW-0333">Golgi apparatus</keyword>
<dbReference type="AlphaFoldDB" id="A0AAD8YDW8"/>
<gene>
    <name evidence="8" type="ORF">QTG54_005391</name>
</gene>
<dbReference type="EMBL" id="JATAAI010000008">
    <property type="protein sequence ID" value="KAK1743794.1"/>
    <property type="molecule type" value="Genomic_DNA"/>
</dbReference>
<evidence type="ECO:0000256" key="6">
    <source>
        <dbReference type="RuleBase" id="RU366065"/>
    </source>
</evidence>
<evidence type="ECO:0000313" key="9">
    <source>
        <dbReference type="Proteomes" id="UP001224775"/>
    </source>
</evidence>
<evidence type="ECO:0000256" key="2">
    <source>
        <dbReference type="ARBA" id="ARBA00022824"/>
    </source>
</evidence>
<evidence type="ECO:0000256" key="1">
    <source>
        <dbReference type="ARBA" id="ARBA00022448"/>
    </source>
</evidence>
<keyword evidence="7" id="KW-0472">Membrane</keyword>
<accession>A0AAD8YDW8</accession>
<sequence>AHSSHKPQTHSKHLHWYGIIYFLSVALPPIAQQPPKMTVHALHIFDRKGKTLYTKRYTGRKQAAAQDAELVAEQRKLIFGMLFSLRELVGSLTPEGETPSLHSVKTGAGTLHCYETISGIRIALYTNNKPIMNTLGARKGEQKDTSFQAALKYIYSEIWVECVVRSPLYRPGDIQVDPLPAGESSASDESGRFDIKSTNFESRLEAYLTSMPWFKEI</sequence>
<comment type="subcellular location">
    <subcellularLocation>
        <location evidence="6">Endoplasmic reticulum</location>
    </subcellularLocation>
    <subcellularLocation>
        <location evidence="6">Golgi apparatus</location>
        <location evidence="6">cis-Golgi network</location>
    </subcellularLocation>
</comment>
<feature type="transmembrane region" description="Helical" evidence="7">
    <location>
        <begin position="14"/>
        <end position="31"/>
    </location>
</feature>
<name>A0AAD8YDW8_9STRA</name>
<evidence type="ECO:0000256" key="7">
    <source>
        <dbReference type="SAM" id="Phobius"/>
    </source>
</evidence>
<dbReference type="SMART" id="SM01399">
    <property type="entry name" value="Sybindin"/>
    <property type="match status" value="1"/>
</dbReference>
<comment type="similarity">
    <text evidence="5">Belongs to the TRAPP small subunits family. BET5 subfamily.</text>
</comment>
<dbReference type="Proteomes" id="UP001224775">
    <property type="component" value="Unassembled WGS sequence"/>
</dbReference>
<dbReference type="GO" id="GO:0005794">
    <property type="term" value="C:Golgi apparatus"/>
    <property type="evidence" value="ECO:0007669"/>
    <property type="project" value="UniProtKB-SubCell"/>
</dbReference>
<comment type="subunit">
    <text evidence="6">Part of the multisubunit transport protein particle (TRAPP) complex.</text>
</comment>
<dbReference type="InterPro" id="IPR007233">
    <property type="entry name" value="TRAPPC"/>
</dbReference>